<dbReference type="Gene3D" id="3.40.50.300">
    <property type="entry name" value="P-loop containing nucleotide triphosphate hydrolases"/>
    <property type="match status" value="1"/>
</dbReference>
<protein>
    <submittedName>
        <fullName evidence="2">Putative NAD-dependent epimerase/dehydratase family protein</fullName>
    </submittedName>
</protein>
<evidence type="ECO:0000313" key="2">
    <source>
        <dbReference type="EMBL" id="MBB3811363.1"/>
    </source>
</evidence>
<dbReference type="InterPro" id="IPR011669">
    <property type="entry name" value="DgcN-like"/>
</dbReference>
<dbReference type="InterPro" id="IPR027417">
    <property type="entry name" value="P-loop_NTPase"/>
</dbReference>
<evidence type="ECO:0000259" key="1">
    <source>
        <dbReference type="Pfam" id="PF07755"/>
    </source>
</evidence>
<dbReference type="EMBL" id="JACICC010000017">
    <property type="protein sequence ID" value="MBB3811363.1"/>
    <property type="molecule type" value="Genomic_DNA"/>
</dbReference>
<comment type="caution">
    <text evidence="2">The sequence shown here is derived from an EMBL/GenBank/DDBJ whole genome shotgun (WGS) entry which is preliminary data.</text>
</comment>
<dbReference type="AlphaFoldDB" id="A0A7W5Z741"/>
<sequence length="97" mass="10376">MLGARCSPISTTFATRPMRGLPEFSLPGLEALRDLSLTLARIVNPGCKVVGVSLNTSRLTDDDALEICARTEAQLGLPVVDPFRHGADRLVTALDTL</sequence>
<accession>A0A7W5Z741</accession>
<gene>
    <name evidence="2" type="ORF">FHS81_003477</name>
</gene>
<evidence type="ECO:0000313" key="3">
    <source>
        <dbReference type="Proteomes" id="UP000537592"/>
    </source>
</evidence>
<organism evidence="2 3">
    <name type="scientific">Pseudochelatococcus contaminans</name>
    <dbReference type="NCBI Taxonomy" id="1538103"/>
    <lineage>
        <taxon>Bacteria</taxon>
        <taxon>Pseudomonadati</taxon>
        <taxon>Pseudomonadota</taxon>
        <taxon>Alphaproteobacteria</taxon>
        <taxon>Hyphomicrobiales</taxon>
        <taxon>Chelatococcaceae</taxon>
        <taxon>Pseudochelatococcus</taxon>
    </lineage>
</organism>
<dbReference type="InterPro" id="IPR035086">
    <property type="entry name" value="DgcN-like_C"/>
</dbReference>
<proteinExistence type="predicted"/>
<dbReference type="SUPFAM" id="SSF52540">
    <property type="entry name" value="P-loop containing nucleoside triphosphate hydrolases"/>
    <property type="match status" value="1"/>
</dbReference>
<dbReference type="RefSeq" id="WP_246375083.1">
    <property type="nucleotide sequence ID" value="NZ_JACICC010000017.1"/>
</dbReference>
<dbReference type="Pfam" id="PF07755">
    <property type="entry name" value="DUF1611"/>
    <property type="match status" value="1"/>
</dbReference>
<reference evidence="2 3" key="1">
    <citation type="submission" date="2020-08" db="EMBL/GenBank/DDBJ databases">
        <title>Genomic Encyclopedia of Type Strains, Phase IV (KMG-IV): sequencing the most valuable type-strain genomes for metagenomic binning, comparative biology and taxonomic classification.</title>
        <authorList>
            <person name="Goeker M."/>
        </authorList>
    </citation>
    <scope>NUCLEOTIDE SEQUENCE [LARGE SCALE GENOMIC DNA]</scope>
    <source>
        <strain evidence="2 3">DSM 28760</strain>
    </source>
</reference>
<feature type="domain" description="D-glutamate N-acetyltransferase-like C-terminal" evidence="1">
    <location>
        <begin position="16"/>
        <end position="91"/>
    </location>
</feature>
<name>A0A7W5Z741_9HYPH</name>
<keyword evidence="3" id="KW-1185">Reference proteome</keyword>
<dbReference type="PANTHER" id="PTHR40690:SF1">
    <property type="entry name" value="DUF1611 DOMAIN-CONTAINING PROTEIN"/>
    <property type="match status" value="1"/>
</dbReference>
<dbReference type="Proteomes" id="UP000537592">
    <property type="component" value="Unassembled WGS sequence"/>
</dbReference>
<dbReference type="PANTHER" id="PTHR40690">
    <property type="entry name" value="GLL3100 PROTEIN"/>
    <property type="match status" value="1"/>
</dbReference>